<feature type="binding site" evidence="8">
    <location>
        <position position="259"/>
    </location>
    <ligand>
        <name>Zn(2+)</name>
        <dbReference type="ChEBI" id="CHEBI:29105"/>
    </ligand>
</feature>
<keyword evidence="8" id="KW-0520">NAD</keyword>
<evidence type="ECO:0000256" key="9">
    <source>
        <dbReference type="PIRNR" id="PIRNR000099"/>
    </source>
</evidence>
<dbReference type="CDD" id="cd06572">
    <property type="entry name" value="Histidinol_dh"/>
    <property type="match status" value="1"/>
</dbReference>
<evidence type="ECO:0000256" key="7">
    <source>
        <dbReference type="ARBA" id="ARBA00049489"/>
    </source>
</evidence>
<dbReference type="Gene3D" id="1.20.5.1300">
    <property type="match status" value="1"/>
</dbReference>
<evidence type="ECO:0000256" key="5">
    <source>
        <dbReference type="ARBA" id="ARBA00022833"/>
    </source>
</evidence>
<dbReference type="PRINTS" id="PR00083">
    <property type="entry name" value="HOLDHDRGNASE"/>
</dbReference>
<feature type="binding site" evidence="8">
    <location>
        <position position="211"/>
    </location>
    <ligand>
        <name>NAD(+)</name>
        <dbReference type="ChEBI" id="CHEBI:57540"/>
    </ligand>
</feature>
<feature type="binding site" evidence="8">
    <location>
        <position position="417"/>
    </location>
    <ligand>
        <name>substrate</name>
    </ligand>
</feature>
<evidence type="ECO:0000256" key="4">
    <source>
        <dbReference type="ARBA" id="ARBA00022723"/>
    </source>
</evidence>
<dbReference type="PANTHER" id="PTHR21256">
    <property type="entry name" value="HISTIDINOL DEHYDROGENASE HDH"/>
    <property type="match status" value="1"/>
</dbReference>
<feature type="binding site" evidence="8">
    <location>
        <position position="256"/>
    </location>
    <ligand>
        <name>Zn(2+)</name>
        <dbReference type="ChEBI" id="CHEBI:29105"/>
    </ligand>
</feature>
<gene>
    <name evidence="8" type="primary">hisD</name>
    <name evidence="11" type="ORF">J2S08_003304</name>
</gene>
<feature type="binding site" evidence="8">
    <location>
        <position position="358"/>
    </location>
    <ligand>
        <name>Zn(2+)</name>
        <dbReference type="ChEBI" id="CHEBI:29105"/>
    </ligand>
</feature>
<feature type="binding site" evidence="8">
    <location>
        <position position="234"/>
    </location>
    <ligand>
        <name>substrate</name>
    </ligand>
</feature>
<feature type="active site" description="Proton acceptor" evidence="8">
    <location>
        <position position="325"/>
    </location>
</feature>
<feature type="binding site" evidence="8">
    <location>
        <position position="256"/>
    </location>
    <ligand>
        <name>substrate</name>
    </ligand>
</feature>
<comment type="caution">
    <text evidence="11">The sequence shown here is derived from an EMBL/GenBank/DDBJ whole genome shotgun (WGS) entry which is preliminary data.</text>
</comment>
<dbReference type="Proteomes" id="UP001223586">
    <property type="component" value="Unassembled WGS sequence"/>
</dbReference>
<feature type="binding site" evidence="8">
    <location>
        <position position="325"/>
    </location>
    <ligand>
        <name>substrate</name>
    </ligand>
</feature>
<comment type="function">
    <text evidence="1 8">Catalyzes the sequential NAD-dependent oxidations of L-histidinol to L-histidinaldehyde and then to L-histidine.</text>
</comment>
<feature type="binding site" evidence="8">
    <location>
        <position position="126"/>
    </location>
    <ligand>
        <name>NAD(+)</name>
        <dbReference type="ChEBI" id="CHEBI:57540"/>
    </ligand>
</feature>
<name>A0ABT9WWB9_9BACI</name>
<feature type="binding site" evidence="8">
    <location>
        <position position="412"/>
    </location>
    <ligand>
        <name>substrate</name>
    </ligand>
</feature>
<dbReference type="RefSeq" id="WP_307231387.1">
    <property type="nucleotide sequence ID" value="NZ_JAUSTT010000022.1"/>
</dbReference>
<evidence type="ECO:0000256" key="8">
    <source>
        <dbReference type="HAMAP-Rule" id="MF_01024"/>
    </source>
</evidence>
<comment type="catalytic activity">
    <reaction evidence="7 8">
        <text>L-histidinol + 2 NAD(+) + H2O = L-histidine + 2 NADH + 3 H(+)</text>
        <dbReference type="Rhea" id="RHEA:20641"/>
        <dbReference type="ChEBI" id="CHEBI:15377"/>
        <dbReference type="ChEBI" id="CHEBI:15378"/>
        <dbReference type="ChEBI" id="CHEBI:57540"/>
        <dbReference type="ChEBI" id="CHEBI:57595"/>
        <dbReference type="ChEBI" id="CHEBI:57699"/>
        <dbReference type="ChEBI" id="CHEBI:57945"/>
        <dbReference type="EC" id="1.1.1.23"/>
    </reaction>
</comment>
<reference evidence="11 12" key="1">
    <citation type="submission" date="2023-07" db="EMBL/GenBank/DDBJ databases">
        <title>Genomic Encyclopedia of Type Strains, Phase IV (KMG-IV): sequencing the most valuable type-strain genomes for metagenomic binning, comparative biology and taxonomic classification.</title>
        <authorList>
            <person name="Goeker M."/>
        </authorList>
    </citation>
    <scope>NUCLEOTIDE SEQUENCE [LARGE SCALE GENOMIC DNA]</scope>
    <source>
        <strain evidence="11 12">DSM 23837</strain>
    </source>
</reference>
<dbReference type="Gene3D" id="3.40.50.1980">
    <property type="entry name" value="Nitrogenase molybdenum iron protein domain"/>
    <property type="match status" value="2"/>
</dbReference>
<dbReference type="NCBIfam" id="TIGR00069">
    <property type="entry name" value="hisD"/>
    <property type="match status" value="1"/>
</dbReference>
<comment type="similarity">
    <text evidence="2 8 9 10">Belongs to the histidinol dehydrogenase family.</text>
</comment>
<dbReference type="HAMAP" id="MF_01024">
    <property type="entry name" value="HisD"/>
    <property type="match status" value="1"/>
</dbReference>
<feature type="binding site" evidence="8">
    <location>
        <position position="417"/>
    </location>
    <ligand>
        <name>Zn(2+)</name>
        <dbReference type="ChEBI" id="CHEBI:29105"/>
    </ligand>
</feature>
<dbReference type="PANTHER" id="PTHR21256:SF2">
    <property type="entry name" value="HISTIDINE BIOSYNTHESIS TRIFUNCTIONAL PROTEIN"/>
    <property type="match status" value="1"/>
</dbReference>
<dbReference type="EMBL" id="JAUSTT010000022">
    <property type="protein sequence ID" value="MDQ0177424.1"/>
    <property type="molecule type" value="Genomic_DNA"/>
</dbReference>
<dbReference type="InterPro" id="IPR012131">
    <property type="entry name" value="Hstdl_DH"/>
</dbReference>
<dbReference type="PROSITE" id="PS00611">
    <property type="entry name" value="HISOL_DEHYDROGENASE"/>
    <property type="match status" value="1"/>
</dbReference>
<evidence type="ECO:0000256" key="6">
    <source>
        <dbReference type="ARBA" id="ARBA00023002"/>
    </source>
</evidence>
<dbReference type="EC" id="1.1.1.23" evidence="3 8"/>
<evidence type="ECO:0000256" key="1">
    <source>
        <dbReference type="ARBA" id="ARBA00003850"/>
    </source>
</evidence>
<dbReference type="SUPFAM" id="SSF53720">
    <property type="entry name" value="ALDH-like"/>
    <property type="match status" value="1"/>
</dbReference>
<keyword evidence="4 8" id="KW-0479">Metal-binding</keyword>
<evidence type="ECO:0000313" key="11">
    <source>
        <dbReference type="EMBL" id="MDQ0177424.1"/>
    </source>
</evidence>
<dbReference type="Pfam" id="PF00815">
    <property type="entry name" value="Histidinol_dh"/>
    <property type="match status" value="1"/>
</dbReference>
<proteinExistence type="inferred from homology"/>
<evidence type="ECO:0000313" key="12">
    <source>
        <dbReference type="Proteomes" id="UP001223586"/>
    </source>
</evidence>
<protein>
    <recommendedName>
        <fullName evidence="3 8">Histidinol dehydrogenase</fullName>
        <shortName evidence="8">HDH</shortName>
        <ecNumber evidence="3 8">1.1.1.23</ecNumber>
    </recommendedName>
</protein>
<accession>A0ABT9WWB9</accession>
<comment type="pathway">
    <text evidence="8">Amino-acid biosynthesis; L-histidine biosynthesis; L-histidine from 5-phospho-alpha-D-ribose 1-diphosphate: step 9/9.</text>
</comment>
<comment type="cofactor">
    <cofactor evidence="8">
        <name>Zn(2+)</name>
        <dbReference type="ChEBI" id="CHEBI:29105"/>
    </cofactor>
    <text evidence="8">Binds 1 zinc ion per subunit.</text>
</comment>
<dbReference type="InterPro" id="IPR001692">
    <property type="entry name" value="Histidinol_DH_CS"/>
</dbReference>
<keyword evidence="6 8" id="KW-0560">Oxidoreductase</keyword>
<keyword evidence="12" id="KW-1185">Reference proteome</keyword>
<sequence>MIRTFTVNAFIDAFLSTQKEHNAFEEEVMVLVKEVIEDIRTNGEVALKKYVEKFDQCIPDKWEVSKEERKQAWKDVSEETSEALQKAAENIKQFHAKQLQQSRIMEMTEDIISGQLLQPMERVGIYVPGGTAVYPSTVLMNAIPAVLAGVEKVIMVTPARNGGQIDPILSVAADIAGVDTIYKIGGIQAIAALAYGTETIEAVDKIVGPGNKYVAAAKASVFGDVGIDMIAGPSEVAIIADKTANPTFIAADLIAQAEHDEHARTFLFTTSQTLIERTQAELRKQCAVLPRQEIAIKSLTNQSAIVLVEDIDTAFLLANRLAPEHLEIQLQHPLSYLGKVKNAGSVFLGAHTPESLGDYFAGPNHVLPTSGTARFSSGLSVDDFMKKTTYLYYSEAALKTAAPFVEHLAMKEQLVGHARAVSKRLEKRKNE</sequence>
<evidence type="ECO:0000256" key="3">
    <source>
        <dbReference type="ARBA" id="ARBA00012965"/>
    </source>
</evidence>
<dbReference type="GO" id="GO:0004399">
    <property type="term" value="F:histidinol dehydrogenase activity"/>
    <property type="evidence" value="ECO:0007669"/>
    <property type="project" value="UniProtKB-EC"/>
</dbReference>
<dbReference type="PIRSF" id="PIRSF000099">
    <property type="entry name" value="Histidinol_dh"/>
    <property type="match status" value="1"/>
</dbReference>
<feature type="binding site" evidence="8">
    <location>
        <position position="188"/>
    </location>
    <ligand>
        <name>NAD(+)</name>
        <dbReference type="ChEBI" id="CHEBI:57540"/>
    </ligand>
</feature>
<dbReference type="InterPro" id="IPR016161">
    <property type="entry name" value="Ald_DH/histidinol_DH"/>
</dbReference>
<organism evidence="11 12">
    <name type="scientific">Bacillus chungangensis</name>
    <dbReference type="NCBI Taxonomy" id="587633"/>
    <lineage>
        <taxon>Bacteria</taxon>
        <taxon>Bacillati</taxon>
        <taxon>Bacillota</taxon>
        <taxon>Bacilli</taxon>
        <taxon>Bacillales</taxon>
        <taxon>Bacillaceae</taxon>
        <taxon>Bacillus</taxon>
    </lineage>
</organism>
<dbReference type="InterPro" id="IPR022695">
    <property type="entry name" value="Histidinol_DH_monofunct"/>
</dbReference>
<feature type="active site" description="Proton acceptor" evidence="8">
    <location>
        <position position="324"/>
    </location>
</feature>
<feature type="binding site" evidence="8">
    <location>
        <position position="259"/>
    </location>
    <ligand>
        <name>substrate</name>
    </ligand>
</feature>
<evidence type="ECO:0000256" key="10">
    <source>
        <dbReference type="RuleBase" id="RU004175"/>
    </source>
</evidence>
<feature type="binding site" evidence="8">
    <location>
        <position position="358"/>
    </location>
    <ligand>
        <name>substrate</name>
    </ligand>
</feature>
<keyword evidence="5 8" id="KW-0862">Zinc</keyword>
<evidence type="ECO:0000256" key="2">
    <source>
        <dbReference type="ARBA" id="ARBA00010178"/>
    </source>
</evidence>
<keyword evidence="8" id="KW-0028">Amino-acid biosynthesis</keyword>
<keyword evidence="8" id="KW-0368">Histidine biosynthesis</keyword>